<comment type="caution">
    <text evidence="1">The sequence shown here is derived from an EMBL/GenBank/DDBJ whole genome shotgun (WGS) entry which is preliminary data.</text>
</comment>
<dbReference type="RefSeq" id="WP_215885473.1">
    <property type="nucleotide sequence ID" value="NZ_JAAXYO010000087.1"/>
</dbReference>
<keyword evidence="2" id="KW-1185">Reference proteome</keyword>
<evidence type="ECO:0000313" key="2">
    <source>
        <dbReference type="Proteomes" id="UP001197378"/>
    </source>
</evidence>
<dbReference type="Proteomes" id="UP001197378">
    <property type="component" value="Unassembled WGS sequence"/>
</dbReference>
<accession>A0AAE3CJL3</accession>
<organism evidence="1 2">
    <name type="scientific">Igneacidithiobacillus copahuensis</name>
    <dbReference type="NCBI Taxonomy" id="2724909"/>
    <lineage>
        <taxon>Bacteria</taxon>
        <taxon>Pseudomonadati</taxon>
        <taxon>Pseudomonadota</taxon>
        <taxon>Acidithiobacillia</taxon>
        <taxon>Acidithiobacillales</taxon>
        <taxon>Acidithiobacillaceae</taxon>
        <taxon>Igneacidithiobacillus</taxon>
    </lineage>
</organism>
<protein>
    <submittedName>
        <fullName evidence="1">Uncharacterized protein</fullName>
    </submittedName>
</protein>
<dbReference type="EMBL" id="JAAXYO010000087">
    <property type="protein sequence ID" value="MBU2787882.1"/>
    <property type="molecule type" value="Genomic_DNA"/>
</dbReference>
<name>A0AAE3CJL3_9PROT</name>
<sequence>MALSLAISQRTQTTQQSYTTLAVQYRDGLHLNYLFDRSTRVTDLMAAISRAGRVRKVVLWDECPASIPGRG</sequence>
<dbReference type="AlphaFoldDB" id="A0AAE3CJL3"/>
<gene>
    <name evidence="1" type="ORF">HFQ13_06645</name>
</gene>
<proteinExistence type="predicted"/>
<evidence type="ECO:0000313" key="1">
    <source>
        <dbReference type="EMBL" id="MBU2787882.1"/>
    </source>
</evidence>
<reference evidence="1" key="1">
    <citation type="journal article" date="2021" name="ISME J.">
        <title>Genomic evolution of the class Acidithiobacillia: deep-branching Proteobacteria living in extreme acidic conditions.</title>
        <authorList>
            <person name="Moya-Beltran A."/>
            <person name="Beard S."/>
            <person name="Rojas-Villalobos C."/>
            <person name="Issotta F."/>
            <person name="Gallardo Y."/>
            <person name="Ulloa R."/>
            <person name="Giaveno A."/>
            <person name="Degli Esposti M."/>
            <person name="Johnson D.B."/>
            <person name="Quatrini R."/>
        </authorList>
    </citation>
    <scope>NUCLEOTIDE SEQUENCE</scope>
    <source>
        <strain evidence="1">VAN18-1</strain>
    </source>
</reference>